<dbReference type="OrthoDB" id="10393782at2759"/>
<protein>
    <submittedName>
        <fullName evidence="1">Uncharacterized protein</fullName>
    </submittedName>
</protein>
<dbReference type="AlphaFoldDB" id="A0A2H3EEX2"/>
<name>A0A2H3EEX2_ARMGA</name>
<dbReference type="Proteomes" id="UP000217790">
    <property type="component" value="Unassembled WGS sequence"/>
</dbReference>
<dbReference type="InParanoid" id="A0A2H3EEX2"/>
<proteinExistence type="predicted"/>
<accession>A0A2H3EEX2</accession>
<evidence type="ECO:0000313" key="1">
    <source>
        <dbReference type="EMBL" id="PBK98933.1"/>
    </source>
</evidence>
<dbReference type="EMBL" id="KZ293647">
    <property type="protein sequence ID" value="PBK98933.1"/>
    <property type="molecule type" value="Genomic_DNA"/>
</dbReference>
<keyword evidence="2" id="KW-1185">Reference proteome</keyword>
<evidence type="ECO:0000313" key="2">
    <source>
        <dbReference type="Proteomes" id="UP000217790"/>
    </source>
</evidence>
<reference evidence="2" key="1">
    <citation type="journal article" date="2017" name="Nat. Ecol. Evol.">
        <title>Genome expansion and lineage-specific genetic innovations in the forest pathogenic fungi Armillaria.</title>
        <authorList>
            <person name="Sipos G."/>
            <person name="Prasanna A.N."/>
            <person name="Walter M.C."/>
            <person name="O'Connor E."/>
            <person name="Balint B."/>
            <person name="Krizsan K."/>
            <person name="Kiss B."/>
            <person name="Hess J."/>
            <person name="Varga T."/>
            <person name="Slot J."/>
            <person name="Riley R."/>
            <person name="Boka B."/>
            <person name="Rigling D."/>
            <person name="Barry K."/>
            <person name="Lee J."/>
            <person name="Mihaltcheva S."/>
            <person name="LaButti K."/>
            <person name="Lipzen A."/>
            <person name="Waldron R."/>
            <person name="Moloney N.M."/>
            <person name="Sperisen C."/>
            <person name="Kredics L."/>
            <person name="Vagvoelgyi C."/>
            <person name="Patrignani A."/>
            <person name="Fitzpatrick D."/>
            <person name="Nagy I."/>
            <person name="Doyle S."/>
            <person name="Anderson J.B."/>
            <person name="Grigoriev I.V."/>
            <person name="Gueldener U."/>
            <person name="Muensterkoetter M."/>
            <person name="Nagy L.G."/>
        </authorList>
    </citation>
    <scope>NUCLEOTIDE SEQUENCE [LARGE SCALE GENOMIC DNA]</scope>
    <source>
        <strain evidence="2">Ar21-2</strain>
    </source>
</reference>
<gene>
    <name evidence="1" type="ORF">ARMGADRAFT_484033</name>
</gene>
<sequence length="113" mass="13210">MTTLSTAMRYRNPISRHWEGTKDQVGAKHIANPCEVWKDLWATVAFDLEGRPEKLVDGGGVWRRAPETLGLRCMACDMWPDEWEAEFTWRGAMYPDSWTSRLAKRVRTKYVYI</sequence>
<organism evidence="1 2">
    <name type="scientific">Armillaria gallica</name>
    <name type="common">Bulbous honey fungus</name>
    <name type="synonym">Armillaria bulbosa</name>
    <dbReference type="NCBI Taxonomy" id="47427"/>
    <lineage>
        <taxon>Eukaryota</taxon>
        <taxon>Fungi</taxon>
        <taxon>Dikarya</taxon>
        <taxon>Basidiomycota</taxon>
        <taxon>Agaricomycotina</taxon>
        <taxon>Agaricomycetes</taxon>
        <taxon>Agaricomycetidae</taxon>
        <taxon>Agaricales</taxon>
        <taxon>Marasmiineae</taxon>
        <taxon>Physalacriaceae</taxon>
        <taxon>Armillaria</taxon>
    </lineage>
</organism>